<dbReference type="GO" id="GO:0006351">
    <property type="term" value="P:DNA-templated transcription"/>
    <property type="evidence" value="ECO:0007669"/>
    <property type="project" value="InterPro"/>
</dbReference>
<evidence type="ECO:0000256" key="3">
    <source>
        <dbReference type="ARBA" id="ARBA00023163"/>
    </source>
</evidence>
<evidence type="ECO:0000256" key="1">
    <source>
        <dbReference type="ARBA" id="ARBA00022723"/>
    </source>
</evidence>
<dbReference type="EMBL" id="PXOF01000122">
    <property type="protein sequence ID" value="RGP63942.1"/>
    <property type="molecule type" value="Genomic_DNA"/>
</dbReference>
<dbReference type="InterPro" id="IPR005000">
    <property type="entry name" value="Aldolase/citrate-lyase_domain"/>
</dbReference>
<keyword evidence="7" id="KW-1185">Reference proteome</keyword>
<dbReference type="Pfam" id="PF04082">
    <property type="entry name" value="Fungal_trans"/>
    <property type="match status" value="1"/>
</dbReference>
<reference evidence="6 7" key="1">
    <citation type="journal article" date="2018" name="PLoS Pathog.">
        <title>Evolution of structural diversity of trichothecenes, a family of toxins produced by plant pathogenic and entomopathogenic fungi.</title>
        <authorList>
            <person name="Proctor R.H."/>
            <person name="McCormick S.P."/>
            <person name="Kim H.S."/>
            <person name="Cardoza R.E."/>
            <person name="Stanley A.M."/>
            <person name="Lindo L."/>
            <person name="Kelly A."/>
            <person name="Brown D.W."/>
            <person name="Lee T."/>
            <person name="Vaughan M.M."/>
            <person name="Alexander N.J."/>
            <person name="Busman M."/>
            <person name="Gutierrez S."/>
        </authorList>
    </citation>
    <scope>NUCLEOTIDE SEQUENCE [LARGE SCALE GENOMIC DNA]</scope>
    <source>
        <strain evidence="6 7">NRRL 3299</strain>
    </source>
</reference>
<dbReference type="CDD" id="cd12148">
    <property type="entry name" value="fungal_TF_MHR"/>
    <property type="match status" value="1"/>
</dbReference>
<dbReference type="InterPro" id="IPR015813">
    <property type="entry name" value="Pyrv/PenolPyrv_kinase-like_dom"/>
</dbReference>
<protein>
    <submittedName>
        <fullName evidence="6">Transcriptional regulatory</fullName>
    </submittedName>
</protein>
<dbReference type="STRING" id="5514.A0A395RVS5"/>
<gene>
    <name evidence="6" type="ORF">FSPOR_8269</name>
</gene>
<evidence type="ECO:0000256" key="4">
    <source>
        <dbReference type="ARBA" id="ARBA00023242"/>
    </source>
</evidence>
<feature type="domain" description="Xylanolytic transcriptional activator regulatory" evidence="5">
    <location>
        <begin position="419"/>
        <end position="492"/>
    </location>
</feature>
<dbReference type="InterPro" id="IPR051127">
    <property type="entry name" value="Fungal_SecMet_Regulators"/>
</dbReference>
<keyword evidence="4" id="KW-0539">Nucleus</keyword>
<sequence>MGITPFVRVPHQCGNGFVQKVLDGGAMGVIFPHITNAKEAKDAVSISKYPPQGCRSMTGQLPVISLKTFPQPQVIRETNASGSTVFVMIENASAVENVDDIAAVEGVDVVLVGSNDLAIELGIPGEFRHETFRHVLTRISEACKKHGKIMGLAGIYDQPDIHDWAIHKLGVRFLLCQQDSGLIAGGAAKCLAGVEAVEITSSSASNISENQLNELKRKAEEWDDMHGPAKKTPRPSGSSGFLGPSSTWAYSRHVMVMIRQYVNQETSPEIPLNIDGAAFNIELPRMTQAEAPINIESLPSLDYAIYLTNTVKFHIAQTYHIFDEVHFMRGLLSLYNDGPPPLSAENQMWYIQYFLVMALGKGLLTRGMSKAGSPGSEYFLRAMELFPDASGLYEDPLLSIEVCCGLALYLQSVDHRNSAYVYLGLGLRIALSQGLHRDIVGEFSDDNEVKRYRNAWWTLYILDRKFSSLMGAPSSVHDSDISVPVPGVVLESRKSNALDMHIKLSRLIAKVLNTVYGIDGRLDDSFPKNTLTILKELAALASEWSSYPDLKLDGQGPVSRVSATLNLCYHQCIVLATRPVLMCLLRDKLELDRRQRRSTFEIAEPIKALLKACYDSAHKSLRILATLQSQDLLELFLPFDLDHAFSAGFVLALISAVQPFPDAVCEPYFEATVNILDTLIAGGNLPARFRRQEIERLHDMLHLIDQQESASHPNGDQVTGFVAQQGEQGISPSQLLNVTNMLDCCPPLNLDLDAVNSWLWESATFETGGQ</sequence>
<evidence type="ECO:0000313" key="6">
    <source>
        <dbReference type="EMBL" id="RGP63942.1"/>
    </source>
</evidence>
<dbReference type="InterPro" id="IPR040442">
    <property type="entry name" value="Pyrv_kinase-like_dom_sf"/>
</dbReference>
<accession>A0A395RVS5</accession>
<dbReference type="AlphaFoldDB" id="A0A395RVS5"/>
<dbReference type="SUPFAM" id="SSF51621">
    <property type="entry name" value="Phosphoenolpyruvate/pyruvate domain"/>
    <property type="match status" value="1"/>
</dbReference>
<proteinExistence type="predicted"/>
<keyword evidence="3" id="KW-0804">Transcription</keyword>
<dbReference type="PANTHER" id="PTHR47424">
    <property type="entry name" value="REGULATORY PROTEIN GAL4"/>
    <property type="match status" value="1"/>
</dbReference>
<dbReference type="GO" id="GO:0003677">
    <property type="term" value="F:DNA binding"/>
    <property type="evidence" value="ECO:0007669"/>
    <property type="project" value="InterPro"/>
</dbReference>
<evidence type="ECO:0000256" key="2">
    <source>
        <dbReference type="ARBA" id="ARBA00023015"/>
    </source>
</evidence>
<dbReference type="Gene3D" id="3.20.20.60">
    <property type="entry name" value="Phosphoenolpyruvate-binding domains"/>
    <property type="match status" value="1"/>
</dbReference>
<name>A0A395RVS5_FUSSP</name>
<dbReference type="GO" id="GO:0008270">
    <property type="term" value="F:zinc ion binding"/>
    <property type="evidence" value="ECO:0007669"/>
    <property type="project" value="InterPro"/>
</dbReference>
<evidence type="ECO:0000313" key="7">
    <source>
        <dbReference type="Proteomes" id="UP000266152"/>
    </source>
</evidence>
<evidence type="ECO:0000259" key="5">
    <source>
        <dbReference type="SMART" id="SM00906"/>
    </source>
</evidence>
<comment type="caution">
    <text evidence="6">The sequence shown here is derived from an EMBL/GenBank/DDBJ whole genome shotgun (WGS) entry which is preliminary data.</text>
</comment>
<dbReference type="PANTHER" id="PTHR47424:SF6">
    <property type="entry name" value="PROLINE UTILIZATION TRANS-ACTIVATOR"/>
    <property type="match status" value="1"/>
</dbReference>
<dbReference type="Proteomes" id="UP000266152">
    <property type="component" value="Unassembled WGS sequence"/>
</dbReference>
<keyword evidence="2" id="KW-0805">Transcription regulation</keyword>
<keyword evidence="1" id="KW-0479">Metal-binding</keyword>
<dbReference type="Pfam" id="PF03328">
    <property type="entry name" value="HpcH_HpaI"/>
    <property type="match status" value="1"/>
</dbReference>
<dbReference type="InterPro" id="IPR007219">
    <property type="entry name" value="XnlR_reg_dom"/>
</dbReference>
<dbReference type="GO" id="GO:0003824">
    <property type="term" value="F:catalytic activity"/>
    <property type="evidence" value="ECO:0007669"/>
    <property type="project" value="InterPro"/>
</dbReference>
<dbReference type="SMART" id="SM00906">
    <property type="entry name" value="Fungal_trans"/>
    <property type="match status" value="1"/>
</dbReference>
<organism evidence="6 7">
    <name type="scientific">Fusarium sporotrichioides</name>
    <dbReference type="NCBI Taxonomy" id="5514"/>
    <lineage>
        <taxon>Eukaryota</taxon>
        <taxon>Fungi</taxon>
        <taxon>Dikarya</taxon>
        <taxon>Ascomycota</taxon>
        <taxon>Pezizomycotina</taxon>
        <taxon>Sordariomycetes</taxon>
        <taxon>Hypocreomycetidae</taxon>
        <taxon>Hypocreales</taxon>
        <taxon>Nectriaceae</taxon>
        <taxon>Fusarium</taxon>
    </lineage>
</organism>